<dbReference type="SUPFAM" id="SSF56436">
    <property type="entry name" value="C-type lectin-like"/>
    <property type="match status" value="1"/>
</dbReference>
<evidence type="ECO:0000313" key="8">
    <source>
        <dbReference type="Proteomes" id="UP000243686"/>
    </source>
</evidence>
<dbReference type="PANTHER" id="PTHR45739:SF11">
    <property type="entry name" value="FRAS1-RELATED EXTRACELLULAR MATRIX PROTEIN 1-LIKE ISOFORM X1"/>
    <property type="match status" value="1"/>
</dbReference>
<protein>
    <submittedName>
        <fullName evidence="7">Lectin C-type domain protein</fullName>
    </submittedName>
</protein>
<dbReference type="Pfam" id="PF16184">
    <property type="entry name" value="Cadherin_3"/>
    <property type="match status" value="3"/>
</dbReference>
<dbReference type="EMBL" id="KV892577">
    <property type="protein sequence ID" value="OON20547.1"/>
    <property type="molecule type" value="Genomic_DNA"/>
</dbReference>
<evidence type="ECO:0000256" key="2">
    <source>
        <dbReference type="ARBA" id="ARBA00022737"/>
    </source>
</evidence>
<dbReference type="InterPro" id="IPR051561">
    <property type="entry name" value="FRAS1_ECM"/>
</dbReference>
<dbReference type="InterPro" id="IPR039005">
    <property type="entry name" value="CSPG_rpt"/>
</dbReference>
<gene>
    <name evidence="7" type="ORF">X801_03570</name>
</gene>
<dbReference type="PROSITE" id="PS51854">
    <property type="entry name" value="CSPG"/>
    <property type="match status" value="1"/>
</dbReference>
<evidence type="ECO:0000256" key="5">
    <source>
        <dbReference type="SAM" id="MobiDB-lite"/>
    </source>
</evidence>
<evidence type="ECO:0000256" key="3">
    <source>
        <dbReference type="ARBA" id="ARBA00023180"/>
    </source>
</evidence>
<dbReference type="Pfam" id="PF00059">
    <property type="entry name" value="Lectin_C"/>
    <property type="match status" value="1"/>
</dbReference>
<dbReference type="PROSITE" id="PS50041">
    <property type="entry name" value="C_TYPE_LECTIN_2"/>
    <property type="match status" value="1"/>
</dbReference>
<keyword evidence="3" id="KW-0325">Glycoprotein</keyword>
<feature type="domain" description="C-type lectin" evidence="6">
    <location>
        <begin position="2503"/>
        <end position="2585"/>
    </location>
</feature>
<evidence type="ECO:0000313" key="7">
    <source>
        <dbReference type="EMBL" id="OON20547.1"/>
    </source>
</evidence>
<feature type="repeat" description="CSPG" evidence="4">
    <location>
        <begin position="1352"/>
        <end position="1465"/>
    </location>
</feature>
<keyword evidence="2" id="KW-0677">Repeat</keyword>
<dbReference type="InterPro" id="IPR016186">
    <property type="entry name" value="C-type_lectin-like/link_sf"/>
</dbReference>
<proteinExistence type="predicted"/>
<dbReference type="Gene3D" id="3.10.100.10">
    <property type="entry name" value="Mannose-Binding Protein A, subunit A"/>
    <property type="match status" value="1"/>
</dbReference>
<reference evidence="7 8" key="1">
    <citation type="submission" date="2015-03" db="EMBL/GenBank/DDBJ databases">
        <title>Draft genome of the nematode, Opisthorchis viverrini.</title>
        <authorList>
            <person name="Mitreva M."/>
        </authorList>
    </citation>
    <scope>NUCLEOTIDE SEQUENCE [LARGE SCALE GENOMIC DNA]</scope>
    <source>
        <strain evidence="7">Khon Kaen</strain>
    </source>
</reference>
<accession>A0A1S8X1J8</accession>
<sequence>MAHFPRISPSKKLKSKSFLIGKYEQLSIKASLLENLAWCVKELASAPKMTIKKFDCSFADGDVVYYHGGNPLTNHDHVQVTIFFFRDNNSVVQTVDIMVDVVDESTYTGAISWITSGDRSGVPNGNDPKFMENFSERIQVLDQLNVSSLKATSNSIGPDVLRIFYDREKEVCRLSFTSPDYGMENEETIYSNAGLHAPKLGQPLAAGSAVGGVHRWPLFGQIVAFNRSTIYAFHHDCQEALIQGYRYMHRKANSPETDFVPIVVTIWRRQEDGSKLLLIRKGIFLRVFIANGLQLIMPVVRTFRQVNVTHIGGSLSVLPRDSISVPHDAVPGMELLDVNMTRMQGPLQAQIVNLRDPTRPVTSFRMNDLRGGLVALQLLNYAEALVKVFVITLTVVDPFFQVSKPVNLKIATFLQPVVQMDMAAGPYLQRTPSFQVFSLPLFTYTGAVSLVHKHNIQVVGYIDESVITYTVQSWRPNFDGRISSENKRQFGSLRLDGRFAEGLVFGPPHIVAMRLTYAHTGGYTPTIERVPLSVSVPGLTRHFRTARVRRSLAPLSTPPHQTGKNTIHDGHLGSLSLRRERNTFMTRRNRRRRRRNEDSSPELQLELSVRIVRLYNRVVGYIDESVITYTVQSWRPNFDGRISSENKRQFGSLRLDGRFAEGLVFGPPHIVAMRLTYAHTGGYTPTIERVPLSVSVPGLTRHFRTARVRRSLAPLSTPPHQTGKNTIHDGHLGSLSLRRERNTFMTRRNRRRRRRNEDSSPELQLELSVRIVRLYNRIPDGALRSGATYRLAGSSYLCFTAEDLLTAEALQAVRSDLVNLAFTVKVTPSLGVLTYRSVITKLRKHRPPSDAFGSSTDAVTRSDAELAVAQEQHILEQFQVSEITVHELEAGDICYINQRRDRITDLIGLRQTGRHDFPTVYMNLELLPPSRIVLSERMDPNVFMRARETAPHVVITPLHLNHILQFADPYNGYATNNLTEESLAPDSVVYQITGPPRFAATDTSVGGVEATHEAGRLVSLSAVTASTHEGDMNLQPGLSTSLREAEAPSVTEFTQKQINDGDIVYVPPVSDIGIMDKFVVVYYAVTGPGNVRLPDRQLRVLIVAEDNQAPKMEVLHPLDVARDGELLLNSDLISISDVDTASDRLSVHFERLPRYGEISLLMKDPRKFNSTYPVPVTEGQRLSVSMFKAGQLKYRQTGANVKSDDFVLSVTDGVQPPQALRIPLQIKPRVLHERRLNQIVNNSVIVEENGTVILHPSIFPSANDTNEGHYAGSSAPQYFLIVFPTKGNLILNNRQKVSQFSYADIHKGRLAYRHGPAEIGVDPMLDFAKIWDFNEGKTFSLNFTLVPVNSQPPRLHAEAPVQVKEGGRALIDQYILHATDPDTAEANIQLQIIHAPRWGHIAVADIPVNTTSPRLEGLIPVVDGNLTETMNFSMQFLKDGRIYYVNSLHADGRESVEDVFSVRAFDGSLYSSQIVEVKVAILPVNDEIPIVRLLRYFSVSLGARRILTPYLFSVSDKDVPRDMLQIQFTQLPIFGNLTVYWQHGEKSLITKTSPPITESYLGMMNLLYVQNESLFSASSLEQPGPNSSKLLGMDRFTVTVSDGHHVIEKQAHILIRSHNKYAPEMTVDQSNPDGLVLEGVPWTRLDKKPGGLIIADQDTSEDDLIITIIQAPKHGSIQRLPRLDRANGVELLDLIEDAWDTEEALAADNEQEQARMALAGSVGGPKSLKTLKAGDRFTKRQMDTERIHYVYTGSYKETDVYDSCSLRLSDGDYEAPVTTLRFRIRRTAGRAGSSSLRYSPTDQIQVLRPVEYADQIQTEAHRMQDPTMEKMENKAFQQMDDSGLADMTRPAIRMPPHEACVEQHTFLNFRSLEFEPLNLSENANHPSGLVNFTLHVTEGYNFSHEGRIQPMACGHFIMADEPLDSVTQFSANDVRELKIAFAAKGCKPFIEQTVDALFMIHIPFTPSPLYAVLPIRITKRCRRVPELERIHPVFILPGADIPVNSKNLLFTDQDTSPANLVFIISSNVGIGSTQNFGRLLTEKNETVYLFTQSELNAGQVIFSSDTNVIWRNGDRQFVELHVFDAGEFDGVLEAASLNGLVGRAFKVLQQHGTAEANPFNERMQYIADRISRTLSIKPVRLEIAPASIQAVRRSDSKYALLIRRAPAPHTLGTIKPGRVGFRLNAMNLYAEQPDATYRLIQLRGNRGEFFNLRTNHSVSTFSQEDLNRRRIAFILFDTPKKRTLDAGRERGTKQLQETSVDIDFEIIDPNARLTQAHESLRLEWMRIGFQRRSYRVCEDRGLLRLGVQRYGASEAIQNVTTDAYVGLTSQTAVEGQDFSLHSQKLLTFRLGETRKFVYIRLHPRTNGQTEKREFFVDLKSPSGAMLDWNRRAYVVIRANSNCKDRAYFSPQHRENPTRRDTTYLTQAEFGETQVEKMSADDNGVRNAHGLSHSARPLHQTRSISLHEWLAINELPDSQTLSVTYQEFLHKKQTNRCTEGWHFYENRCYQSATEGLISWNQARKQCELQGAFLTSINDANHLKWLHQSFSLQNPYWIGLHQQRPGSDWIWHNFERAGFHNWENGSPVEIGWTRKRRSPRRHAIGPVKILSSEPFILQSPARRTKRQARVRWGPKACVLVKRDMLWKNQSCNKPKRAGFICMRNPEV</sequence>
<dbReference type="Proteomes" id="UP000243686">
    <property type="component" value="Unassembled WGS sequence"/>
</dbReference>
<evidence type="ECO:0000256" key="4">
    <source>
        <dbReference type="PROSITE-ProRule" id="PRU01201"/>
    </source>
</evidence>
<keyword evidence="8" id="KW-1185">Reference proteome</keyword>
<dbReference type="SUPFAM" id="SSF141072">
    <property type="entry name" value="CalX-like"/>
    <property type="match status" value="1"/>
</dbReference>
<dbReference type="InterPro" id="IPR016187">
    <property type="entry name" value="CTDL_fold"/>
</dbReference>
<dbReference type="Gene3D" id="2.60.40.2030">
    <property type="match status" value="1"/>
</dbReference>
<dbReference type="InterPro" id="IPR001304">
    <property type="entry name" value="C-type_lectin-like"/>
</dbReference>
<dbReference type="SMART" id="SM00034">
    <property type="entry name" value="CLECT"/>
    <property type="match status" value="1"/>
</dbReference>
<organism evidence="7 8">
    <name type="scientific">Opisthorchis viverrini</name>
    <name type="common">Southeast Asian liver fluke</name>
    <dbReference type="NCBI Taxonomy" id="6198"/>
    <lineage>
        <taxon>Eukaryota</taxon>
        <taxon>Metazoa</taxon>
        <taxon>Spiralia</taxon>
        <taxon>Lophotrochozoa</taxon>
        <taxon>Platyhelminthes</taxon>
        <taxon>Trematoda</taxon>
        <taxon>Digenea</taxon>
        <taxon>Opisthorchiida</taxon>
        <taxon>Opisthorchiata</taxon>
        <taxon>Opisthorchiidae</taxon>
        <taxon>Opisthorchis</taxon>
    </lineage>
</organism>
<dbReference type="InterPro" id="IPR038081">
    <property type="entry name" value="CalX-like_sf"/>
</dbReference>
<evidence type="ECO:0000256" key="1">
    <source>
        <dbReference type="ARBA" id="ARBA00022729"/>
    </source>
</evidence>
<dbReference type="GO" id="GO:0009653">
    <property type="term" value="P:anatomical structure morphogenesis"/>
    <property type="evidence" value="ECO:0007669"/>
    <property type="project" value="TreeGrafter"/>
</dbReference>
<keyword evidence="1" id="KW-0732">Signal</keyword>
<evidence type="ECO:0000259" key="6">
    <source>
        <dbReference type="PROSITE" id="PS50041"/>
    </source>
</evidence>
<dbReference type="PANTHER" id="PTHR45739">
    <property type="entry name" value="MATRIX PROTEIN, PUTATIVE-RELATED"/>
    <property type="match status" value="1"/>
</dbReference>
<name>A0A1S8X1J8_OPIVI</name>
<feature type="region of interest" description="Disordered" evidence="5">
    <location>
        <begin position="581"/>
        <end position="600"/>
    </location>
</feature>